<dbReference type="PANTHER" id="PTHR43005:SF2">
    <property type="entry name" value="INTEGRAL MEMBRANE SUGAR TRANSPORT PROTEIN"/>
    <property type="match status" value="1"/>
</dbReference>
<keyword evidence="6 7" id="KW-0472">Membrane</keyword>
<dbReference type="OrthoDB" id="9805974at2"/>
<dbReference type="Pfam" id="PF00528">
    <property type="entry name" value="BPD_transp_1"/>
    <property type="match status" value="1"/>
</dbReference>
<evidence type="ECO:0000256" key="2">
    <source>
        <dbReference type="ARBA" id="ARBA00022448"/>
    </source>
</evidence>
<keyword evidence="5 7" id="KW-1133">Transmembrane helix</keyword>
<evidence type="ECO:0000256" key="7">
    <source>
        <dbReference type="RuleBase" id="RU363032"/>
    </source>
</evidence>
<dbReference type="Gene3D" id="1.10.3720.10">
    <property type="entry name" value="MetI-like"/>
    <property type="match status" value="1"/>
</dbReference>
<dbReference type="GO" id="GO:0055085">
    <property type="term" value="P:transmembrane transport"/>
    <property type="evidence" value="ECO:0007669"/>
    <property type="project" value="InterPro"/>
</dbReference>
<proteinExistence type="inferred from homology"/>
<evidence type="ECO:0000259" key="8">
    <source>
        <dbReference type="PROSITE" id="PS50928"/>
    </source>
</evidence>
<dbReference type="EMBL" id="WRPM01000003">
    <property type="protein sequence ID" value="MVT24791.1"/>
    <property type="molecule type" value="Genomic_DNA"/>
</dbReference>
<feature type="transmembrane region" description="Helical" evidence="7">
    <location>
        <begin position="126"/>
        <end position="148"/>
    </location>
</feature>
<comment type="subcellular location">
    <subcellularLocation>
        <location evidence="1 7">Cell membrane</location>
        <topology evidence="1 7">Multi-pass membrane protein</topology>
    </subcellularLocation>
</comment>
<keyword evidence="2 7" id="KW-0813">Transport</keyword>
<keyword evidence="4 7" id="KW-0812">Transmembrane</keyword>
<evidence type="ECO:0000256" key="5">
    <source>
        <dbReference type="ARBA" id="ARBA00022989"/>
    </source>
</evidence>
<feature type="transmembrane region" description="Helical" evidence="7">
    <location>
        <begin position="86"/>
        <end position="114"/>
    </location>
</feature>
<feature type="transmembrane region" description="Helical" evidence="7">
    <location>
        <begin position="179"/>
        <end position="204"/>
    </location>
</feature>
<dbReference type="InterPro" id="IPR035906">
    <property type="entry name" value="MetI-like_sf"/>
</dbReference>
<dbReference type="RefSeq" id="WP_157320218.1">
    <property type="nucleotide sequence ID" value="NZ_BMFX01000027.1"/>
</dbReference>
<dbReference type="PROSITE" id="PS50928">
    <property type="entry name" value="ABC_TM1"/>
    <property type="match status" value="1"/>
</dbReference>
<feature type="domain" description="ABC transmembrane type-1" evidence="8">
    <location>
        <begin position="90"/>
        <end position="303"/>
    </location>
</feature>
<reference evidence="9 10" key="1">
    <citation type="submission" date="2019-12" db="EMBL/GenBank/DDBJ databases">
        <title>Nesterenkonia muleiensis sp. nov., a novel actinobacterium isolated from sap of Populus euphratica.</title>
        <authorList>
            <person name="Wang R."/>
        </authorList>
    </citation>
    <scope>NUCLEOTIDE SEQUENCE [LARGE SCALE GENOMIC DNA]</scope>
    <source>
        <strain evidence="9 10">F10</strain>
    </source>
</reference>
<accession>A0A7K1UFD3</accession>
<evidence type="ECO:0000256" key="1">
    <source>
        <dbReference type="ARBA" id="ARBA00004651"/>
    </source>
</evidence>
<keyword evidence="10" id="KW-1185">Reference proteome</keyword>
<feature type="transmembrane region" description="Helical" evidence="7">
    <location>
        <begin position="282"/>
        <end position="304"/>
    </location>
</feature>
<evidence type="ECO:0000313" key="10">
    <source>
        <dbReference type="Proteomes" id="UP000460157"/>
    </source>
</evidence>
<dbReference type="GO" id="GO:0005886">
    <property type="term" value="C:plasma membrane"/>
    <property type="evidence" value="ECO:0007669"/>
    <property type="project" value="UniProtKB-SubCell"/>
</dbReference>
<dbReference type="CDD" id="cd06261">
    <property type="entry name" value="TM_PBP2"/>
    <property type="match status" value="1"/>
</dbReference>
<name>A0A7K1UFD3_9MICC</name>
<comment type="caution">
    <text evidence="9">The sequence shown here is derived from an EMBL/GenBank/DDBJ whole genome shotgun (WGS) entry which is preliminary data.</text>
</comment>
<dbReference type="InterPro" id="IPR000515">
    <property type="entry name" value="MetI-like"/>
</dbReference>
<evidence type="ECO:0000256" key="3">
    <source>
        <dbReference type="ARBA" id="ARBA00022475"/>
    </source>
</evidence>
<evidence type="ECO:0000256" key="6">
    <source>
        <dbReference type="ARBA" id="ARBA00023136"/>
    </source>
</evidence>
<gene>
    <name evidence="9" type="ORF">GNZ21_00180</name>
</gene>
<dbReference type="PANTHER" id="PTHR43005">
    <property type="entry name" value="BLR7065 PROTEIN"/>
    <property type="match status" value="1"/>
</dbReference>
<dbReference type="Proteomes" id="UP000460157">
    <property type="component" value="Unassembled WGS sequence"/>
</dbReference>
<comment type="similarity">
    <text evidence="7">Belongs to the binding-protein-dependent transport system permease family.</text>
</comment>
<organism evidence="9 10">
    <name type="scientific">Nesterenkonia alkaliphila</name>
    <dbReference type="NCBI Taxonomy" id="1463631"/>
    <lineage>
        <taxon>Bacteria</taxon>
        <taxon>Bacillati</taxon>
        <taxon>Actinomycetota</taxon>
        <taxon>Actinomycetes</taxon>
        <taxon>Micrococcales</taxon>
        <taxon>Micrococcaceae</taxon>
        <taxon>Nesterenkonia</taxon>
    </lineage>
</organism>
<evidence type="ECO:0000256" key="4">
    <source>
        <dbReference type="ARBA" id="ARBA00022692"/>
    </source>
</evidence>
<dbReference type="AlphaFoldDB" id="A0A7K1UFD3"/>
<sequence length="329" mass="36029">MSTAAVPATKRGVKAGKPVKSQRTKAEARLGWMLAGPAFVVMLAVTAYPIAQATFDSLFSYRLTTPDEREFIFLDNYLLLFSDWTFWRAFLVTLLITLVTVAIELVLGFALALVMHRALKALRGALRTAILVPYAIITVVSAFAWYFMFDINSGFVNNWFSWVPGISADLDWFGNTWTALSIIMAAEIWKTTPFIALLLLAGLAQVPGELVEAAKVDGATRSQQFTRVIIPNMKAAIMVAVLFRALDAFRIFDSVFVMTGGDQNTEVLALLAYRQSISRLEIGLGSAVSVVLFACVLLMCFIAVKLFKVDLASGTDQSQAKAKKGGAEQ</sequence>
<feature type="transmembrane region" description="Helical" evidence="7">
    <location>
        <begin position="30"/>
        <end position="51"/>
    </location>
</feature>
<protein>
    <submittedName>
        <fullName evidence="9">ABC transporter permease subunit</fullName>
    </submittedName>
</protein>
<keyword evidence="3" id="KW-1003">Cell membrane</keyword>
<dbReference type="SUPFAM" id="SSF161098">
    <property type="entry name" value="MetI-like"/>
    <property type="match status" value="1"/>
</dbReference>
<evidence type="ECO:0000313" key="9">
    <source>
        <dbReference type="EMBL" id="MVT24791.1"/>
    </source>
</evidence>